<dbReference type="InterPro" id="IPR020937">
    <property type="entry name" value="SecA_CS"/>
</dbReference>
<comment type="function">
    <text evidence="12">Part of the Sec protein translocase complex. Interacts with the SecYEG preprotein conducting channel. Has a central role in coupling the hydrolysis of ATP to the transfer of proteins into and across the cell membrane, serving as an ATP-driven molecular motor driving the stepwise translocation of polypeptide chains across the membrane.</text>
</comment>
<evidence type="ECO:0000256" key="9">
    <source>
        <dbReference type="ARBA" id="ARBA00023010"/>
    </source>
</evidence>
<dbReference type="FunFam" id="3.40.50.300:FF:000334">
    <property type="entry name" value="Protein translocase subunit SecA"/>
    <property type="match status" value="1"/>
</dbReference>
<dbReference type="EMBL" id="CM001484">
    <property type="protein sequence ID" value="EIF00323.1"/>
    <property type="molecule type" value="Genomic_DNA"/>
</dbReference>
<dbReference type="GO" id="GO:0006605">
    <property type="term" value="P:protein targeting"/>
    <property type="evidence" value="ECO:0007669"/>
    <property type="project" value="UniProtKB-UniRule"/>
</dbReference>
<dbReference type="PANTHER" id="PTHR30612">
    <property type="entry name" value="SECA INNER MEMBRANE COMPONENT OF SEC PROTEIN SECRETION SYSTEM"/>
    <property type="match status" value="1"/>
</dbReference>
<dbReference type="PROSITE" id="PS51192">
    <property type="entry name" value="HELICASE_ATP_BIND_1"/>
    <property type="match status" value="1"/>
</dbReference>
<dbReference type="STRING" id="928724.SacglDRAFT_03462"/>
<evidence type="ECO:0000256" key="13">
    <source>
        <dbReference type="RuleBase" id="RU003874"/>
    </source>
</evidence>
<dbReference type="PROSITE" id="PS51194">
    <property type="entry name" value="HELICASE_CTER"/>
    <property type="match status" value="1"/>
</dbReference>
<feature type="domain" description="Helicase ATP-binding" evidence="15">
    <location>
        <begin position="126"/>
        <end position="284"/>
    </location>
</feature>
<dbReference type="InterPro" id="IPR014001">
    <property type="entry name" value="Helicase_ATP-bd"/>
</dbReference>
<evidence type="ECO:0000256" key="12">
    <source>
        <dbReference type="HAMAP-Rule" id="MF_01382"/>
    </source>
</evidence>
<evidence type="ECO:0000256" key="2">
    <source>
        <dbReference type="ARBA" id="ARBA00022448"/>
    </source>
</evidence>
<comment type="catalytic activity">
    <reaction evidence="11 12">
        <text>ATP + H2O + cellular proteinSide 1 = ADP + phosphate + cellular proteinSide 2.</text>
        <dbReference type="EC" id="7.4.2.8"/>
    </reaction>
</comment>
<keyword evidence="2 12" id="KW-0813">Transport</keyword>
<dbReference type="FunFam" id="1.10.3060.10:FF:000002">
    <property type="entry name" value="Preprotein translocase subunit SecA"/>
    <property type="match status" value="1"/>
</dbReference>
<dbReference type="Pfam" id="PF07516">
    <property type="entry name" value="SecA_SW"/>
    <property type="match status" value="1"/>
</dbReference>
<feature type="compositionally biased region" description="Low complexity" evidence="14">
    <location>
        <begin position="871"/>
        <end position="917"/>
    </location>
</feature>
<dbReference type="HAMAP" id="MF_01382">
    <property type="entry name" value="SecA"/>
    <property type="match status" value="1"/>
</dbReference>
<evidence type="ECO:0000313" key="18">
    <source>
        <dbReference type="EMBL" id="EIF00323.1"/>
    </source>
</evidence>
<feature type="binding site" evidence="12">
    <location>
        <begin position="142"/>
        <end position="146"/>
    </location>
    <ligand>
        <name>ATP</name>
        <dbReference type="ChEBI" id="CHEBI:30616"/>
    </ligand>
</feature>
<evidence type="ECO:0000256" key="3">
    <source>
        <dbReference type="ARBA" id="ARBA00022475"/>
    </source>
</evidence>
<dbReference type="GO" id="GO:0043952">
    <property type="term" value="P:protein transport by the Sec complex"/>
    <property type="evidence" value="ECO:0007669"/>
    <property type="project" value="UniProtKB-ARBA"/>
</dbReference>
<keyword evidence="4 12" id="KW-0963">Cytoplasm</keyword>
<evidence type="ECO:0000256" key="10">
    <source>
        <dbReference type="ARBA" id="ARBA00023136"/>
    </source>
</evidence>
<keyword evidence="9 12" id="KW-0811">Translocation</keyword>
<dbReference type="InterPro" id="IPR000185">
    <property type="entry name" value="SecA"/>
</dbReference>
<dbReference type="GO" id="GO:0031522">
    <property type="term" value="C:cell envelope Sec protein transport complex"/>
    <property type="evidence" value="ECO:0007669"/>
    <property type="project" value="TreeGrafter"/>
</dbReference>
<reference evidence="18 19" key="1">
    <citation type="submission" date="2011-09" db="EMBL/GenBank/DDBJ databases">
        <authorList>
            <consortium name="US DOE Joint Genome Institute (JGI-PGF)"/>
            <person name="Lucas S."/>
            <person name="Han J."/>
            <person name="Lapidus A."/>
            <person name="Cheng J.-F."/>
            <person name="Goodwin L."/>
            <person name="Pitluck S."/>
            <person name="Peters L."/>
            <person name="Land M.L."/>
            <person name="Hauser L."/>
            <person name="Brambilla E."/>
            <person name="Klenk H.-P."/>
            <person name="Woyke T.J."/>
        </authorList>
    </citation>
    <scope>NUCLEOTIDE SEQUENCE [LARGE SCALE GENOMIC DNA]</scope>
    <source>
        <strain evidence="18 19">K62</strain>
    </source>
</reference>
<dbReference type="FunFam" id="3.90.1440.10:FF:000002">
    <property type="entry name" value="Protein translocase subunit SecA"/>
    <property type="match status" value="1"/>
</dbReference>
<dbReference type="SMART" id="SM00957">
    <property type="entry name" value="SecA_DEAD"/>
    <property type="match status" value="1"/>
</dbReference>
<dbReference type="InterPro" id="IPR014018">
    <property type="entry name" value="SecA_motor_DEAD"/>
</dbReference>
<dbReference type="InterPro" id="IPR011116">
    <property type="entry name" value="SecA_Wing/Scaffold"/>
</dbReference>
<dbReference type="InterPro" id="IPR011115">
    <property type="entry name" value="SecA_DEAD"/>
</dbReference>
<dbReference type="GO" id="GO:0008564">
    <property type="term" value="F:protein-exporting ATPase activity"/>
    <property type="evidence" value="ECO:0007669"/>
    <property type="project" value="UniProtKB-EC"/>
</dbReference>
<dbReference type="GO" id="GO:0005886">
    <property type="term" value="C:plasma membrane"/>
    <property type="evidence" value="ECO:0007669"/>
    <property type="project" value="UniProtKB-SubCell"/>
</dbReference>
<dbReference type="GO" id="GO:0065002">
    <property type="term" value="P:intracellular protein transmembrane transport"/>
    <property type="evidence" value="ECO:0007669"/>
    <property type="project" value="UniProtKB-UniRule"/>
</dbReference>
<evidence type="ECO:0000256" key="8">
    <source>
        <dbReference type="ARBA" id="ARBA00022967"/>
    </source>
</evidence>
<dbReference type="Gene3D" id="3.40.50.300">
    <property type="entry name" value="P-loop containing nucleotide triphosphate hydrolases"/>
    <property type="match status" value="2"/>
</dbReference>
<dbReference type="PROSITE" id="PS01312">
    <property type="entry name" value="SECA"/>
    <property type="match status" value="1"/>
</dbReference>
<dbReference type="SUPFAM" id="SSF81886">
    <property type="entry name" value="Helical scaffold and wing domains of SecA"/>
    <property type="match status" value="1"/>
</dbReference>
<comment type="subunit">
    <text evidence="12">Monomer and homodimer. Part of the essential Sec protein translocation apparatus which comprises SecA, SecYEG and auxiliary proteins SecDF. Other proteins may also be involved.</text>
</comment>
<evidence type="ECO:0000259" key="17">
    <source>
        <dbReference type="PROSITE" id="PS51196"/>
    </source>
</evidence>
<dbReference type="HOGENOM" id="CLU_005314_3_0_11"/>
<dbReference type="SMART" id="SM00958">
    <property type="entry name" value="SecA_PP_bind"/>
    <property type="match status" value="1"/>
</dbReference>
<evidence type="ECO:0000256" key="4">
    <source>
        <dbReference type="ARBA" id="ARBA00022490"/>
    </source>
</evidence>
<organism evidence="18 19">
    <name type="scientific">Saccharomonospora glauca K62</name>
    <dbReference type="NCBI Taxonomy" id="928724"/>
    <lineage>
        <taxon>Bacteria</taxon>
        <taxon>Bacillati</taxon>
        <taxon>Actinomycetota</taxon>
        <taxon>Actinomycetes</taxon>
        <taxon>Pseudonocardiales</taxon>
        <taxon>Pseudonocardiaceae</taxon>
        <taxon>Saccharomonospora</taxon>
    </lineage>
</organism>
<feature type="domain" description="Helicase C-terminal" evidence="16">
    <location>
        <begin position="441"/>
        <end position="658"/>
    </location>
</feature>
<feature type="binding site" evidence="12">
    <location>
        <position position="531"/>
    </location>
    <ligand>
        <name>ATP</name>
        <dbReference type="ChEBI" id="CHEBI:30616"/>
    </ligand>
</feature>
<dbReference type="FunFam" id="3.40.50.300:FF:000113">
    <property type="entry name" value="Preprotein translocase subunit SecA"/>
    <property type="match status" value="1"/>
</dbReference>
<dbReference type="InterPro" id="IPR027417">
    <property type="entry name" value="P-loop_NTPase"/>
</dbReference>
<dbReference type="InterPro" id="IPR001650">
    <property type="entry name" value="Helicase_C-like"/>
</dbReference>
<keyword evidence="6 12" id="KW-0067">ATP-binding</keyword>
<reference evidence="19" key="2">
    <citation type="submission" date="2012-01" db="EMBL/GenBank/DDBJ databases">
        <title>Noncontiguous Finished sequence of chromosome of Saccharomonospora glauca K62.</title>
        <authorList>
            <consortium name="US DOE Joint Genome Institute"/>
            <person name="Lucas S."/>
            <person name="Han J."/>
            <person name="Lapidus A."/>
            <person name="Cheng J.-F."/>
            <person name="Goodwin L."/>
            <person name="Pitluck S."/>
            <person name="Peters L."/>
            <person name="Mikhailova N."/>
            <person name="Held B."/>
            <person name="Detter J.C."/>
            <person name="Han C."/>
            <person name="Tapia R."/>
            <person name="Land M."/>
            <person name="Hauser L."/>
            <person name="Kyrpides N."/>
            <person name="Ivanova N."/>
            <person name="Pagani I."/>
            <person name="Brambilla E.-M."/>
            <person name="Klenk H.-P."/>
            <person name="Woyke T."/>
        </authorList>
    </citation>
    <scope>NUCLEOTIDE SEQUENCE [LARGE SCALE GENOMIC DNA]</scope>
    <source>
        <strain evidence="19">K62</strain>
    </source>
</reference>
<comment type="subcellular location">
    <subcellularLocation>
        <location evidence="12">Cell membrane</location>
        <topology evidence="12">Peripheral membrane protein</topology>
        <orientation evidence="12">Cytoplasmic side</orientation>
    </subcellularLocation>
    <subcellularLocation>
        <location evidence="12">Cytoplasm</location>
    </subcellularLocation>
    <text evidence="12">Distribution is 50-50.</text>
</comment>
<dbReference type="AlphaFoldDB" id="I1D5U8"/>
<proteinExistence type="inferred from homology"/>
<accession>I1D5U8</accession>
<evidence type="ECO:0000256" key="11">
    <source>
        <dbReference type="ARBA" id="ARBA00034006"/>
    </source>
</evidence>
<dbReference type="Pfam" id="PF21090">
    <property type="entry name" value="P-loop_SecA"/>
    <property type="match status" value="1"/>
</dbReference>
<feature type="domain" description="SecA family profile" evidence="17">
    <location>
        <begin position="40"/>
        <end position="653"/>
    </location>
</feature>
<dbReference type="PROSITE" id="PS51257">
    <property type="entry name" value="PROKAR_LIPOPROTEIN"/>
    <property type="match status" value="1"/>
</dbReference>
<evidence type="ECO:0000256" key="1">
    <source>
        <dbReference type="ARBA" id="ARBA00007650"/>
    </source>
</evidence>
<evidence type="ECO:0000256" key="7">
    <source>
        <dbReference type="ARBA" id="ARBA00022927"/>
    </source>
</evidence>
<dbReference type="EC" id="7.4.2.8" evidence="12"/>
<dbReference type="eggNOG" id="COG0653">
    <property type="taxonomic scope" value="Bacteria"/>
</dbReference>
<gene>
    <name evidence="12" type="primary">secA</name>
    <name evidence="18" type="ORF">SacglDRAFT_03462</name>
</gene>
<keyword evidence="7 12" id="KW-0653">Protein transport</keyword>
<evidence type="ECO:0000256" key="6">
    <source>
        <dbReference type="ARBA" id="ARBA00022840"/>
    </source>
</evidence>
<keyword evidence="3 12" id="KW-1003">Cell membrane</keyword>
<dbReference type="Proteomes" id="UP000005087">
    <property type="component" value="Chromosome"/>
</dbReference>
<dbReference type="InterPro" id="IPR044722">
    <property type="entry name" value="SecA_SF2_C"/>
</dbReference>
<evidence type="ECO:0000259" key="15">
    <source>
        <dbReference type="PROSITE" id="PS51192"/>
    </source>
</evidence>
<comment type="similarity">
    <text evidence="1 12 13">Belongs to the SecA family.</text>
</comment>
<dbReference type="Gene3D" id="1.10.3060.10">
    <property type="entry name" value="Helical scaffold and wing domains of SecA"/>
    <property type="match status" value="1"/>
</dbReference>
<dbReference type="PRINTS" id="PR00906">
    <property type="entry name" value="SECA"/>
</dbReference>
<dbReference type="InterPro" id="IPR036670">
    <property type="entry name" value="SecA_X-link_sf"/>
</dbReference>
<dbReference type="PANTHER" id="PTHR30612:SF0">
    <property type="entry name" value="CHLOROPLAST PROTEIN-TRANSPORTING ATPASE"/>
    <property type="match status" value="1"/>
</dbReference>
<dbReference type="InterPro" id="IPR036266">
    <property type="entry name" value="SecA_Wing/Scaffold_sf"/>
</dbReference>
<dbReference type="Gene3D" id="3.90.1440.10">
    <property type="entry name" value="SecA, preprotein cross-linking domain"/>
    <property type="match status" value="1"/>
</dbReference>
<keyword evidence="5 12" id="KW-0547">Nucleotide-binding</keyword>
<dbReference type="CDD" id="cd17928">
    <property type="entry name" value="DEXDc_SecA"/>
    <property type="match status" value="1"/>
</dbReference>
<keyword evidence="19" id="KW-1185">Reference proteome</keyword>
<protein>
    <recommendedName>
        <fullName evidence="12 13">Protein translocase subunit SecA</fullName>
        <ecNumber evidence="12">7.4.2.8</ecNumber>
    </recommendedName>
</protein>
<dbReference type="GO" id="GO:0005829">
    <property type="term" value="C:cytosol"/>
    <property type="evidence" value="ECO:0007669"/>
    <property type="project" value="TreeGrafter"/>
</dbReference>
<dbReference type="SUPFAM" id="SSF81767">
    <property type="entry name" value="Pre-protein crosslinking domain of SecA"/>
    <property type="match status" value="1"/>
</dbReference>
<dbReference type="NCBIfam" id="TIGR00963">
    <property type="entry name" value="secA"/>
    <property type="match status" value="1"/>
</dbReference>
<dbReference type="SUPFAM" id="SSF52540">
    <property type="entry name" value="P-loop containing nucleoside triphosphate hydrolases"/>
    <property type="match status" value="2"/>
</dbReference>
<evidence type="ECO:0000256" key="14">
    <source>
        <dbReference type="SAM" id="MobiDB-lite"/>
    </source>
</evidence>
<feature type="region of interest" description="Disordered" evidence="14">
    <location>
        <begin position="871"/>
        <end position="1003"/>
    </location>
</feature>
<dbReference type="GO" id="GO:0005524">
    <property type="term" value="F:ATP binding"/>
    <property type="evidence" value="ECO:0007669"/>
    <property type="project" value="UniProtKB-UniRule"/>
</dbReference>
<evidence type="ECO:0000259" key="16">
    <source>
        <dbReference type="PROSITE" id="PS51194"/>
    </source>
</evidence>
<evidence type="ECO:0000256" key="5">
    <source>
        <dbReference type="ARBA" id="ARBA00022741"/>
    </source>
</evidence>
<dbReference type="NCBIfam" id="NF009538">
    <property type="entry name" value="PRK12904.1"/>
    <property type="match status" value="1"/>
</dbReference>
<dbReference type="CDD" id="cd18803">
    <property type="entry name" value="SF2_C_secA"/>
    <property type="match status" value="1"/>
</dbReference>
<dbReference type="Pfam" id="PF01043">
    <property type="entry name" value="SecA_PP_bind"/>
    <property type="match status" value="1"/>
</dbReference>
<dbReference type="PROSITE" id="PS51196">
    <property type="entry name" value="SECA_MOTOR_DEAD"/>
    <property type="match status" value="1"/>
</dbReference>
<evidence type="ECO:0000313" key="19">
    <source>
        <dbReference type="Proteomes" id="UP000005087"/>
    </source>
</evidence>
<keyword evidence="10 12" id="KW-0472">Membrane</keyword>
<dbReference type="Pfam" id="PF07517">
    <property type="entry name" value="SecA_DEAD"/>
    <property type="match status" value="1"/>
</dbReference>
<feature type="binding site" evidence="12">
    <location>
        <position position="124"/>
    </location>
    <ligand>
        <name>ATP</name>
        <dbReference type="ChEBI" id="CHEBI:30616"/>
    </ligand>
</feature>
<dbReference type="GO" id="GO:0017038">
    <property type="term" value="P:protein import"/>
    <property type="evidence" value="ECO:0007669"/>
    <property type="project" value="InterPro"/>
</dbReference>
<name>I1D5U8_9PSEU</name>
<dbReference type="InterPro" id="IPR011130">
    <property type="entry name" value="SecA_preprotein_X-link_dom"/>
</dbReference>
<sequence>MDARAAACTWACTFPTMGVLPGALLGCYDVHTDTASEVDPMLLNRLLRAGEGKMVKRLRRIADHINTLEDDVKVLSDAELQAKTDEFRKRHADGESLDDLLPEAFAVVREAARRVLGQRHYDVQLMGGAALHLGQVAEMKTGEGKTLTSLLPVYLNALPGKGVHVVTTNDYLAQRDSEWMGRVHRFLGLEIGVIRSDMSPAERKAAYAADVTYGTNNEFGFDYLRDNMAWSLDDCVQRGHNYAIVDEVDSILIDEARTPLIISGPADQSSRWYVEFARMAPLMKRDVHYEVDERKRAIGVTEAGVEFVEDQLGIDNLYEAANTPLVGFLNNALKAKELYRKDKEYIVRNGEVLIVDEFTGRILAGRRFNEGMHQAIEAKEGVEIKAENQTLATITLQNYFRLYDKLAGMTGTAETEAAEFHQTYKLGVVPIPTNRPMIRVDQPDLIYKTEEAKFEAVADDIAERHEKGQPVLVGTTSVEKSEYLSKLLLKRGVPHEVLNAKQHHREALIVAKAGRKGAVTVATNMAGRGTDIVLGGNPDIIADEVLRERGLDPVENSEEYEAAWPKVLEEVTAECKAEAEEVLKAGGLYVLGTERHESRRIDNQLRGRAGRQGDPGESRFYLSLGDELMRRFNAAMVERVMTTMRLPDDVPIEHKIVSRAIKSAQTQVEQQNMEIRKNVLKYDEVMNQQRKVIYAERRRVLEGENLREQIQHMITDVITAYVNGATAEGYAEDWDHAKLWTALKTLYPVSVTWEEIIEENEDVDAERLREILVEDALKAYAKREADIDAMVGEGAMRELERRVVLSVLDRKWREHLYEMDYLKEGIGLRAMAQRNPLVEYQREGFDMFNAMLDSLKEEAVGLVFNVQVQQPEQQQPQQAEQQPSAAPAKPAGNGKAAAAKATGNGKPAAAAKSSSSPRHARPVPPQPVIGGKQVPAALQGKGLGGQTPQGLTFSGPSEGGGVQSRGDGSTNRAKGGPAAGGTRRERRAAAREQAKKNKRRAGR</sequence>
<keyword evidence="8 12" id="KW-1278">Translocase</keyword>